<comment type="pathway">
    <text evidence="4 18">Cell wall biogenesis; peptidoglycan biosynthesis.</text>
</comment>
<comment type="similarity">
    <text evidence="17">Belongs to the MurCDEF family.</text>
</comment>
<dbReference type="InterPro" id="IPR036615">
    <property type="entry name" value="Mur_ligase_C_dom_sf"/>
</dbReference>
<evidence type="ECO:0000256" key="2">
    <source>
        <dbReference type="ARBA" id="ARBA00001946"/>
    </source>
</evidence>
<dbReference type="InterPro" id="IPR004101">
    <property type="entry name" value="Mur_ligase_C"/>
</dbReference>
<keyword evidence="8 17" id="KW-0547">Nucleotide-binding</keyword>
<dbReference type="GO" id="GO:0071555">
    <property type="term" value="P:cell wall organization"/>
    <property type="evidence" value="ECO:0007669"/>
    <property type="project" value="UniProtKB-KW"/>
</dbReference>
<comment type="similarity">
    <text evidence="18">Belongs to the D-alanine--D-alanine ligase family.</text>
</comment>
<dbReference type="PROSITE" id="PS50975">
    <property type="entry name" value="ATP_GRASP"/>
    <property type="match status" value="1"/>
</dbReference>
<evidence type="ECO:0000256" key="18">
    <source>
        <dbReference type="HAMAP-Rule" id="MF_00047"/>
    </source>
</evidence>
<dbReference type="Pfam" id="PF01820">
    <property type="entry name" value="Dala_Dala_lig_N"/>
    <property type="match status" value="1"/>
</dbReference>
<dbReference type="KEGG" id="cgz:M787_001120"/>
<dbReference type="InterPro" id="IPR000291">
    <property type="entry name" value="D-Ala_lig_Van_CS"/>
</dbReference>
<proteinExistence type="inferred from homology"/>
<dbReference type="PANTHER" id="PTHR43445">
    <property type="entry name" value="UDP-N-ACETYLMURAMATE--L-ALANINE LIGASE-RELATED"/>
    <property type="match status" value="1"/>
</dbReference>
<dbReference type="GO" id="GO:0008360">
    <property type="term" value="P:regulation of cell shape"/>
    <property type="evidence" value="ECO:0007669"/>
    <property type="project" value="UniProtKB-KW"/>
</dbReference>
<dbReference type="Pfam" id="PF02875">
    <property type="entry name" value="Mur_ligase_C"/>
    <property type="match status" value="1"/>
</dbReference>
<dbReference type="GO" id="GO:0005737">
    <property type="term" value="C:cytoplasm"/>
    <property type="evidence" value="ECO:0007669"/>
    <property type="project" value="UniProtKB-SubCell"/>
</dbReference>
<dbReference type="SUPFAM" id="SSF52440">
    <property type="entry name" value="PreATP-grasp domain"/>
    <property type="match status" value="1"/>
</dbReference>
<dbReference type="Gene3D" id="3.40.1190.10">
    <property type="entry name" value="Mur-like, catalytic domain"/>
    <property type="match status" value="1"/>
</dbReference>
<dbReference type="AlphaFoldDB" id="A0A173DYB1"/>
<evidence type="ECO:0000256" key="12">
    <source>
        <dbReference type="ARBA" id="ARBA00022984"/>
    </source>
</evidence>
<accession>A0A173DYB1</accession>
<dbReference type="Pfam" id="PF08245">
    <property type="entry name" value="Mur_ligase_M"/>
    <property type="match status" value="1"/>
</dbReference>
<reference evidence="20 21" key="1">
    <citation type="journal article" date="2014" name="Syst. Appl. Microbiol.">
        <title>Evidence for the existence of two new members of the family Chlamydiaceae and proposal of Chlamydia avium sp. nov. and Chlamydia gallinacea sp. nov.</title>
        <authorList>
            <person name="Sachse K."/>
            <person name="Laroucau K."/>
            <person name="Riege K."/>
            <person name="Wehner S."/>
            <person name="Dilcher M."/>
            <person name="Creasy H.H."/>
            <person name="Weidmann M."/>
            <person name="Myers G."/>
            <person name="Vorimore F."/>
            <person name="Vicari N."/>
            <person name="Magnino S."/>
            <person name="Liebler-Tenorio E."/>
            <person name="Ruettger A."/>
            <person name="Bavoil P.M."/>
            <person name="Hufert F.T."/>
            <person name="Rossello-Mora R."/>
            <person name="Marz M."/>
        </authorList>
    </citation>
    <scope>NUCLEOTIDE SEQUENCE [LARGE SCALE GENOMIC DNA]</scope>
    <source>
        <strain evidence="20 21">08-1274/3</strain>
    </source>
</reference>
<dbReference type="InterPro" id="IPR013221">
    <property type="entry name" value="Mur_ligase_cen"/>
</dbReference>
<comment type="cofactor">
    <cofactor evidence="2">
        <name>Mg(2+)</name>
        <dbReference type="ChEBI" id="CHEBI:18420"/>
    </cofactor>
</comment>
<dbReference type="Pfam" id="PF01225">
    <property type="entry name" value="Mur_ligase"/>
    <property type="match status" value="1"/>
</dbReference>
<dbReference type="InterPro" id="IPR005758">
    <property type="entry name" value="UDP-N-AcMur_Ala_ligase_MurC"/>
</dbReference>
<dbReference type="Pfam" id="PF07478">
    <property type="entry name" value="Dala_Dala_lig_C"/>
    <property type="match status" value="1"/>
</dbReference>
<keyword evidence="12 18" id="KW-0573">Peptidoglycan synthesis</keyword>
<keyword evidence="5 18" id="KW-0963">Cytoplasm</keyword>
<dbReference type="HAMAP" id="MF_00047">
    <property type="entry name" value="Dala_Dala_lig"/>
    <property type="match status" value="1"/>
</dbReference>
<comment type="function">
    <text evidence="18">Cell wall formation.</text>
</comment>
<dbReference type="GO" id="GO:0008763">
    <property type="term" value="F:UDP-N-acetylmuramate-L-alanine ligase activity"/>
    <property type="evidence" value="ECO:0007669"/>
    <property type="project" value="UniProtKB-UniRule"/>
</dbReference>
<evidence type="ECO:0000256" key="17">
    <source>
        <dbReference type="HAMAP-Rule" id="MF_00046"/>
    </source>
</evidence>
<sequence>MNTVHYHFIGIGGIGMSALAHILLDRGHCVSGSDVRTSVIIDTLRSKGATCFLGHDKNHVPKKGYVVYSSGIADDNVEYQEAKSLRIPLIHRSVLLAQLMENHTSILISGSHGKTTVSSLITAILKTANQDPSYAIGGLNAESLNGYAGHTKYFIAEADESDGSLRNYSPSAVVITNVDNEHLNNFENDRRKLVDSLEEFARKVPDPRYCFYSSDCSELRARIQGVSYGFSEKDDLYISSFSQQGWQSVFSIKFLGKEYHDIRVWLVGKHNVANAAVAMGMALTLGIDEGHIRAGLKNFSGIQRRLERKNHSEKFLFLEDYAHHPREIMCTLRGVRDAIGSRRILAICQPHRFSRLYACLEDFYVAFRDADEVILTDVYSAGETPVTLPDIEKIASMISKLSHVQCYYIPYDHIVSYLKQNICVHDVCLALGAGNIDAIGNALQDFEPKKLSVGIICGGQSYEHDISLLSAKNVASYFSSEHYDVSYFIINRQGLWKKVDHLHDVLYSGQGVFSSILSEEIASALNDTEFVFPILHGPFGEDGTLQGFVEMLGKPYGGPSLLCASIGMDKVMTKLIASSVGVPVVPYQTLTLRAWKRSPELCLQNLLTTFTFPMFVKTVHLGSSLGIFEVHNEQELHEKISEAFLYDTDVFVEESRLGSREIEISCIGDASTCYYMTEPHERGSRQFIDYETKYGLNNRDRAQINYHPDLSLEEKTTVKELAKKVYRVLRGQGSCRIDFFLDHEGNFWLSEVNPIPGMTKDSPFLHGFLHLGWTPEQVIHEIIISGLYKFRCRRSVSMNNEPNQRSTIKKLKTP</sequence>
<comment type="catalytic activity">
    <reaction evidence="15 18">
        <text>2 D-alanine + ATP = D-alanyl-D-alanine + ADP + phosphate + H(+)</text>
        <dbReference type="Rhea" id="RHEA:11224"/>
        <dbReference type="ChEBI" id="CHEBI:15378"/>
        <dbReference type="ChEBI" id="CHEBI:30616"/>
        <dbReference type="ChEBI" id="CHEBI:43474"/>
        <dbReference type="ChEBI" id="CHEBI:57416"/>
        <dbReference type="ChEBI" id="CHEBI:57822"/>
        <dbReference type="ChEBI" id="CHEBI:456216"/>
        <dbReference type="EC" id="6.3.2.4"/>
    </reaction>
</comment>
<dbReference type="eggNOG" id="COG0773">
    <property type="taxonomic scope" value="Bacteria"/>
</dbReference>
<keyword evidence="7 17" id="KW-0132">Cell division</keyword>
<evidence type="ECO:0000256" key="10">
    <source>
        <dbReference type="ARBA" id="ARBA00022842"/>
    </source>
</evidence>
<dbReference type="eggNOG" id="COG1181">
    <property type="taxonomic scope" value="Bacteria"/>
</dbReference>
<keyword evidence="9 17" id="KW-0067">ATP-binding</keyword>
<evidence type="ECO:0000256" key="14">
    <source>
        <dbReference type="ARBA" id="ARBA00023316"/>
    </source>
</evidence>
<dbReference type="NCBIfam" id="TIGR01082">
    <property type="entry name" value="murC"/>
    <property type="match status" value="1"/>
</dbReference>
<evidence type="ECO:0000256" key="5">
    <source>
        <dbReference type="ARBA" id="ARBA00022490"/>
    </source>
</evidence>
<dbReference type="SUPFAM" id="SSF53244">
    <property type="entry name" value="MurD-like peptide ligases, peptide-binding domain"/>
    <property type="match status" value="1"/>
</dbReference>
<dbReference type="SUPFAM" id="SSF51984">
    <property type="entry name" value="MurCD N-terminal domain"/>
    <property type="match status" value="1"/>
</dbReference>
<evidence type="ECO:0000256" key="7">
    <source>
        <dbReference type="ARBA" id="ARBA00022618"/>
    </source>
</evidence>
<dbReference type="InterPro" id="IPR011761">
    <property type="entry name" value="ATP-grasp"/>
</dbReference>
<evidence type="ECO:0000256" key="4">
    <source>
        <dbReference type="ARBA" id="ARBA00004752"/>
    </source>
</evidence>
<dbReference type="Gene3D" id="3.90.190.20">
    <property type="entry name" value="Mur ligase, C-terminal domain"/>
    <property type="match status" value="1"/>
</dbReference>
<protein>
    <recommendedName>
        <fullName evidence="17 18">Multifunctional fusion protein</fullName>
    </recommendedName>
    <domain>
        <recommendedName>
            <fullName evidence="18">D-alanine--D-alanine ligase</fullName>
            <ecNumber evidence="18">6.3.2.4</ecNumber>
        </recommendedName>
        <alternativeName>
            <fullName evidence="18">D-Ala-D-Ala ligase</fullName>
        </alternativeName>
        <alternativeName>
            <fullName evidence="18">D-alanylalanine synthetase</fullName>
        </alternativeName>
    </domain>
    <domain>
        <recommendedName>
            <fullName evidence="17">UDP-N-acetylmuramate--L-alanine ligase</fullName>
            <ecNumber evidence="17">6.3.2.8</ecNumber>
        </recommendedName>
        <alternativeName>
            <fullName evidence="17">UDP-N-acetylmuramoyl-L-alanine synthetase</fullName>
        </alternativeName>
    </domain>
</protein>
<dbReference type="GO" id="GO:0008716">
    <property type="term" value="F:D-alanine-D-alanine ligase activity"/>
    <property type="evidence" value="ECO:0007669"/>
    <property type="project" value="UniProtKB-UniRule"/>
</dbReference>
<name>A0A173DYB1_9CHLA</name>
<dbReference type="Proteomes" id="UP000019147">
    <property type="component" value="Chromosome"/>
</dbReference>
<dbReference type="NCBIfam" id="NF011171">
    <property type="entry name" value="PRK14573.1"/>
    <property type="match status" value="1"/>
</dbReference>
<evidence type="ECO:0000256" key="13">
    <source>
        <dbReference type="ARBA" id="ARBA00023306"/>
    </source>
</evidence>
<comment type="cofactor">
    <cofactor evidence="1">
        <name>Mn(2+)</name>
        <dbReference type="ChEBI" id="CHEBI:29035"/>
    </cofactor>
</comment>
<organism evidence="20 21">
    <name type="scientific">Chlamydia gallinacea 08-1274/3</name>
    <dbReference type="NCBI Taxonomy" id="1143323"/>
    <lineage>
        <taxon>Bacteria</taxon>
        <taxon>Pseudomonadati</taxon>
        <taxon>Chlamydiota</taxon>
        <taxon>Chlamydiia</taxon>
        <taxon>Chlamydiales</taxon>
        <taxon>Chlamydiaceae</taxon>
        <taxon>Chlamydia/Chlamydophila group</taxon>
        <taxon>Chlamydia</taxon>
    </lineage>
</organism>
<dbReference type="SUPFAM" id="SSF53623">
    <property type="entry name" value="MurD-like peptide ligases, catalytic domain"/>
    <property type="match status" value="1"/>
</dbReference>
<dbReference type="Gene3D" id="3.30.1490.20">
    <property type="entry name" value="ATP-grasp fold, A domain"/>
    <property type="match status" value="1"/>
</dbReference>
<keyword evidence="11 18" id="KW-0133">Cell shape</keyword>
<dbReference type="EC" id="6.3.2.4" evidence="18"/>
<dbReference type="SUPFAM" id="SSF56059">
    <property type="entry name" value="Glutathione synthetase ATP-binding domain-like"/>
    <property type="match status" value="1"/>
</dbReference>
<evidence type="ECO:0000256" key="1">
    <source>
        <dbReference type="ARBA" id="ARBA00001936"/>
    </source>
</evidence>
<dbReference type="InterPro" id="IPR050061">
    <property type="entry name" value="MurCDEF_pg_biosynth"/>
</dbReference>
<dbReference type="InterPro" id="IPR000713">
    <property type="entry name" value="Mur_ligase_N"/>
</dbReference>
<keyword evidence="14 18" id="KW-0961">Cell wall biogenesis/degradation</keyword>
<dbReference type="PROSITE" id="PS00843">
    <property type="entry name" value="DALA_DALA_LIGASE_1"/>
    <property type="match status" value="1"/>
</dbReference>
<dbReference type="HAMAP" id="MF_00046">
    <property type="entry name" value="MurC"/>
    <property type="match status" value="1"/>
</dbReference>
<dbReference type="GO" id="GO:0046872">
    <property type="term" value="F:metal ion binding"/>
    <property type="evidence" value="ECO:0007669"/>
    <property type="project" value="InterPro"/>
</dbReference>
<feature type="domain" description="ATP-grasp" evidence="19">
    <location>
        <begin position="574"/>
        <end position="784"/>
    </location>
</feature>
<dbReference type="NCBIfam" id="NF002528">
    <property type="entry name" value="PRK01966.1-4"/>
    <property type="match status" value="1"/>
</dbReference>
<dbReference type="InterPro" id="IPR011127">
    <property type="entry name" value="Dala_Dala_lig_N"/>
</dbReference>
<evidence type="ECO:0000256" key="16">
    <source>
        <dbReference type="ARBA" id="ARBA00047833"/>
    </source>
</evidence>
<evidence type="ECO:0000256" key="15">
    <source>
        <dbReference type="ARBA" id="ARBA00047614"/>
    </source>
</evidence>
<dbReference type="Gene3D" id="3.30.470.20">
    <property type="entry name" value="ATP-grasp fold, B domain"/>
    <property type="match status" value="1"/>
</dbReference>
<dbReference type="OrthoDB" id="9804126at2"/>
<keyword evidence="10" id="KW-0460">Magnesium</keyword>
<comment type="catalytic activity">
    <reaction evidence="16 17">
        <text>UDP-N-acetyl-alpha-D-muramate + L-alanine + ATP = UDP-N-acetyl-alpha-D-muramoyl-L-alanine + ADP + phosphate + H(+)</text>
        <dbReference type="Rhea" id="RHEA:23372"/>
        <dbReference type="ChEBI" id="CHEBI:15378"/>
        <dbReference type="ChEBI" id="CHEBI:30616"/>
        <dbReference type="ChEBI" id="CHEBI:43474"/>
        <dbReference type="ChEBI" id="CHEBI:57972"/>
        <dbReference type="ChEBI" id="CHEBI:70757"/>
        <dbReference type="ChEBI" id="CHEBI:83898"/>
        <dbReference type="ChEBI" id="CHEBI:456216"/>
        <dbReference type="EC" id="6.3.2.8"/>
    </reaction>
</comment>
<dbReference type="GO" id="GO:0005524">
    <property type="term" value="F:ATP binding"/>
    <property type="evidence" value="ECO:0007669"/>
    <property type="project" value="UniProtKB-UniRule"/>
</dbReference>
<evidence type="ECO:0000256" key="9">
    <source>
        <dbReference type="ARBA" id="ARBA00022840"/>
    </source>
</evidence>
<dbReference type="GO" id="GO:0051301">
    <property type="term" value="P:cell division"/>
    <property type="evidence" value="ECO:0007669"/>
    <property type="project" value="UniProtKB-KW"/>
</dbReference>
<dbReference type="NCBIfam" id="TIGR01205">
    <property type="entry name" value="D_ala_D_alaTIGR"/>
    <property type="match status" value="1"/>
</dbReference>
<evidence type="ECO:0000313" key="21">
    <source>
        <dbReference type="Proteomes" id="UP000019147"/>
    </source>
</evidence>
<evidence type="ECO:0000259" key="19">
    <source>
        <dbReference type="PROSITE" id="PS50975"/>
    </source>
</evidence>
<evidence type="ECO:0000256" key="11">
    <source>
        <dbReference type="ARBA" id="ARBA00022960"/>
    </source>
</evidence>
<evidence type="ECO:0000256" key="8">
    <source>
        <dbReference type="ARBA" id="ARBA00022741"/>
    </source>
</evidence>
<evidence type="ECO:0000256" key="6">
    <source>
        <dbReference type="ARBA" id="ARBA00022598"/>
    </source>
</evidence>
<dbReference type="RefSeq" id="WP_021828628.1">
    <property type="nucleotide sequence ID" value="NZ_CP015840.1"/>
</dbReference>
<gene>
    <name evidence="17" type="primary">murC</name>
    <name evidence="18" type="synonym">ddl</name>
    <name evidence="20" type="ORF">M787_001120</name>
</gene>
<keyword evidence="13 17" id="KW-0131">Cell cycle</keyword>
<dbReference type="InterPro" id="IPR036565">
    <property type="entry name" value="Mur-like_cat_sf"/>
</dbReference>
<dbReference type="InterPro" id="IPR011095">
    <property type="entry name" value="Dala_Dala_lig_C"/>
</dbReference>
<feature type="binding site" evidence="17">
    <location>
        <begin position="110"/>
        <end position="116"/>
    </location>
    <ligand>
        <name>ATP</name>
        <dbReference type="ChEBI" id="CHEBI:30616"/>
    </ligand>
</feature>
<dbReference type="InterPro" id="IPR016185">
    <property type="entry name" value="PreATP-grasp_dom_sf"/>
</dbReference>
<dbReference type="InterPro" id="IPR013815">
    <property type="entry name" value="ATP_grasp_subdomain_1"/>
</dbReference>
<dbReference type="InterPro" id="IPR005905">
    <property type="entry name" value="D_ala_D_ala"/>
</dbReference>
<dbReference type="GO" id="GO:0009252">
    <property type="term" value="P:peptidoglycan biosynthetic process"/>
    <property type="evidence" value="ECO:0007669"/>
    <property type="project" value="UniProtKB-UniRule"/>
</dbReference>
<dbReference type="GeneID" id="81477903"/>
<keyword evidence="6 18" id="KW-0436">Ligase</keyword>
<evidence type="ECO:0000313" key="20">
    <source>
        <dbReference type="EMBL" id="ANG65928.1"/>
    </source>
</evidence>
<evidence type="ECO:0000256" key="3">
    <source>
        <dbReference type="ARBA" id="ARBA00004496"/>
    </source>
</evidence>
<dbReference type="EC" id="6.3.2.8" evidence="17"/>
<dbReference type="Gene3D" id="3.40.50.720">
    <property type="entry name" value="NAD(P)-binding Rossmann-like Domain"/>
    <property type="match status" value="1"/>
</dbReference>
<dbReference type="EMBL" id="CP015840">
    <property type="protein sequence ID" value="ANG65928.1"/>
    <property type="molecule type" value="Genomic_DNA"/>
</dbReference>
<dbReference type="Gene3D" id="3.40.50.20">
    <property type="match status" value="1"/>
</dbReference>
<dbReference type="PANTHER" id="PTHR43445:SF3">
    <property type="entry name" value="UDP-N-ACETYLMURAMATE--L-ALANINE LIGASE"/>
    <property type="match status" value="1"/>
</dbReference>
<dbReference type="UniPathway" id="UPA00219"/>
<dbReference type="PROSITE" id="PS00844">
    <property type="entry name" value="DALA_DALA_LIGASE_2"/>
    <property type="match status" value="1"/>
</dbReference>
<comment type="subcellular location">
    <subcellularLocation>
        <location evidence="3 18">Cytoplasm</location>
    </subcellularLocation>
</comment>
<dbReference type="STRING" id="1143323.M787_001120"/>